<protein>
    <submittedName>
        <fullName evidence="2">Uncharacterized protein</fullName>
    </submittedName>
</protein>
<comment type="caution">
    <text evidence="2">The sequence shown here is derived from an EMBL/GenBank/DDBJ whole genome shotgun (WGS) entry which is preliminary data.</text>
</comment>
<name>A0A0F9G4V7_9ZZZZ</name>
<dbReference type="AlphaFoldDB" id="A0A0F9G4V7"/>
<sequence>MTEIRDAKTQRSMDVDSEGRGQVEAKTFTASQETNHNHKTAYVMELPAATLTAAWVWAAIKNTDDLEMHITSVVLWTTVNKSNDWVSAYTRGAFTYAANGTSVSPANCNSGGALGASGSFYYNDGVGDLTTITVGQSCGSILVTTTPTRFFINSEWVVPKNQTWYLKSELANDNVYQGWIEFFIHNSM</sequence>
<feature type="region of interest" description="Disordered" evidence="1">
    <location>
        <begin position="1"/>
        <end position="21"/>
    </location>
</feature>
<proteinExistence type="predicted"/>
<organism evidence="2">
    <name type="scientific">marine sediment metagenome</name>
    <dbReference type="NCBI Taxonomy" id="412755"/>
    <lineage>
        <taxon>unclassified sequences</taxon>
        <taxon>metagenomes</taxon>
        <taxon>ecological metagenomes</taxon>
    </lineage>
</organism>
<evidence type="ECO:0000256" key="1">
    <source>
        <dbReference type="SAM" id="MobiDB-lite"/>
    </source>
</evidence>
<dbReference type="EMBL" id="LAZR01027786">
    <property type="protein sequence ID" value="KKL64625.1"/>
    <property type="molecule type" value="Genomic_DNA"/>
</dbReference>
<gene>
    <name evidence="2" type="ORF">LCGC14_2163160</name>
</gene>
<reference evidence="2" key="1">
    <citation type="journal article" date="2015" name="Nature">
        <title>Complex archaea that bridge the gap between prokaryotes and eukaryotes.</title>
        <authorList>
            <person name="Spang A."/>
            <person name="Saw J.H."/>
            <person name="Jorgensen S.L."/>
            <person name="Zaremba-Niedzwiedzka K."/>
            <person name="Martijn J."/>
            <person name="Lind A.E."/>
            <person name="van Eijk R."/>
            <person name="Schleper C."/>
            <person name="Guy L."/>
            <person name="Ettema T.J."/>
        </authorList>
    </citation>
    <scope>NUCLEOTIDE SEQUENCE</scope>
</reference>
<evidence type="ECO:0000313" key="2">
    <source>
        <dbReference type="EMBL" id="KKL64625.1"/>
    </source>
</evidence>
<accession>A0A0F9G4V7</accession>